<dbReference type="STRING" id="75743.A0A401PYT7"/>
<dbReference type="Proteomes" id="UP000288216">
    <property type="component" value="Unassembled WGS sequence"/>
</dbReference>
<organism evidence="1 2">
    <name type="scientific">Scyliorhinus torazame</name>
    <name type="common">Cloudy catshark</name>
    <name type="synonym">Catulus torazame</name>
    <dbReference type="NCBI Taxonomy" id="75743"/>
    <lineage>
        <taxon>Eukaryota</taxon>
        <taxon>Metazoa</taxon>
        <taxon>Chordata</taxon>
        <taxon>Craniata</taxon>
        <taxon>Vertebrata</taxon>
        <taxon>Chondrichthyes</taxon>
        <taxon>Elasmobranchii</taxon>
        <taxon>Galeomorphii</taxon>
        <taxon>Galeoidea</taxon>
        <taxon>Carcharhiniformes</taxon>
        <taxon>Scyliorhinidae</taxon>
        <taxon>Scyliorhinus</taxon>
    </lineage>
</organism>
<protein>
    <submittedName>
        <fullName evidence="1">Uncharacterized protein</fullName>
    </submittedName>
</protein>
<dbReference type="PANTHER" id="PTHR47113:SF1">
    <property type="entry name" value="LD09343P"/>
    <property type="match status" value="1"/>
</dbReference>
<dbReference type="OrthoDB" id="202825at2759"/>
<dbReference type="EMBL" id="BFAA01018326">
    <property type="protein sequence ID" value="GCB78304.1"/>
    <property type="molecule type" value="Genomic_DNA"/>
</dbReference>
<evidence type="ECO:0000313" key="2">
    <source>
        <dbReference type="Proteomes" id="UP000288216"/>
    </source>
</evidence>
<dbReference type="PANTHER" id="PTHR47113">
    <property type="entry name" value="LD09343P"/>
    <property type="match status" value="1"/>
</dbReference>
<evidence type="ECO:0000313" key="1">
    <source>
        <dbReference type="EMBL" id="GCB78304.1"/>
    </source>
</evidence>
<feature type="non-terminal residue" evidence="1">
    <location>
        <position position="1"/>
    </location>
</feature>
<dbReference type="InterPro" id="IPR053317">
    <property type="entry name" value="Tubulin_polyglutamylase"/>
</dbReference>
<dbReference type="AlphaFoldDB" id="A0A401PYT7"/>
<reference evidence="1 2" key="1">
    <citation type="journal article" date="2018" name="Nat. Ecol. Evol.">
        <title>Shark genomes provide insights into elasmobranch evolution and the origin of vertebrates.</title>
        <authorList>
            <person name="Hara Y"/>
            <person name="Yamaguchi K"/>
            <person name="Onimaru K"/>
            <person name="Kadota M"/>
            <person name="Koyanagi M"/>
            <person name="Keeley SD"/>
            <person name="Tatsumi K"/>
            <person name="Tanaka K"/>
            <person name="Motone F"/>
            <person name="Kageyama Y"/>
            <person name="Nozu R"/>
            <person name="Adachi N"/>
            <person name="Nishimura O"/>
            <person name="Nakagawa R"/>
            <person name="Tanegashima C"/>
            <person name="Kiyatake I"/>
            <person name="Matsumoto R"/>
            <person name="Murakumo K"/>
            <person name="Nishida K"/>
            <person name="Terakita A"/>
            <person name="Kuratani S"/>
            <person name="Sato K"/>
            <person name="Hyodo S Kuraku.S."/>
        </authorList>
    </citation>
    <scope>NUCLEOTIDE SEQUENCE [LARGE SCALE GENOMIC DNA]</scope>
</reference>
<proteinExistence type="predicted"/>
<name>A0A401PYT7_SCYTO</name>
<keyword evidence="2" id="KW-1185">Reference proteome</keyword>
<accession>A0A401PYT7</accession>
<sequence length="65" mass="7742">LKFVLEEAFLEHVNRGNTRRVVPQPMGQQDMQLYQPLEDSRLMEANQLMAWWFRGKCLQDAGWCM</sequence>
<comment type="caution">
    <text evidence="1">The sequence shown here is derived from an EMBL/GenBank/DDBJ whole genome shotgun (WGS) entry which is preliminary data.</text>
</comment>
<gene>
    <name evidence="1" type="ORF">scyTo_0021187</name>
</gene>